<keyword evidence="1" id="KW-0472">Membrane</keyword>
<organism evidence="3 4">
    <name type="scientific">Calocera cornea HHB12733</name>
    <dbReference type="NCBI Taxonomy" id="1353952"/>
    <lineage>
        <taxon>Eukaryota</taxon>
        <taxon>Fungi</taxon>
        <taxon>Dikarya</taxon>
        <taxon>Basidiomycota</taxon>
        <taxon>Agaricomycotina</taxon>
        <taxon>Dacrymycetes</taxon>
        <taxon>Dacrymycetales</taxon>
        <taxon>Dacrymycetaceae</taxon>
        <taxon>Calocera</taxon>
    </lineage>
</organism>
<reference evidence="3 4" key="1">
    <citation type="journal article" date="2016" name="Mol. Biol. Evol.">
        <title>Comparative Genomics of Early-Diverging Mushroom-Forming Fungi Provides Insights into the Origins of Lignocellulose Decay Capabilities.</title>
        <authorList>
            <person name="Nagy L.G."/>
            <person name="Riley R."/>
            <person name="Tritt A."/>
            <person name="Adam C."/>
            <person name="Daum C."/>
            <person name="Floudas D."/>
            <person name="Sun H."/>
            <person name="Yadav J.S."/>
            <person name="Pangilinan J."/>
            <person name="Larsson K.H."/>
            <person name="Matsuura K."/>
            <person name="Barry K."/>
            <person name="Labutti K."/>
            <person name="Kuo R."/>
            <person name="Ohm R.A."/>
            <person name="Bhattacharya S.S."/>
            <person name="Shirouzu T."/>
            <person name="Yoshinaga Y."/>
            <person name="Martin F.M."/>
            <person name="Grigoriev I.V."/>
            <person name="Hibbett D.S."/>
        </authorList>
    </citation>
    <scope>NUCLEOTIDE SEQUENCE [LARGE SCALE GENOMIC DNA]</scope>
    <source>
        <strain evidence="3 4">HHB12733</strain>
    </source>
</reference>
<keyword evidence="4" id="KW-1185">Reference proteome</keyword>
<dbReference type="PROSITE" id="PS51462">
    <property type="entry name" value="NUDIX"/>
    <property type="match status" value="1"/>
</dbReference>
<keyword evidence="1" id="KW-0812">Transmembrane</keyword>
<keyword evidence="1" id="KW-1133">Transmembrane helix</keyword>
<proteinExistence type="predicted"/>
<protein>
    <recommendedName>
        <fullName evidence="2">Nudix hydrolase domain-containing protein</fullName>
    </recommendedName>
</protein>
<dbReference type="PANTHER" id="PTHR12992:SF44">
    <property type="entry name" value="NUDIX HYDROLASE DOMAIN-CONTAINING PROTEIN"/>
    <property type="match status" value="1"/>
</dbReference>
<dbReference type="InParanoid" id="A0A165GNL6"/>
<dbReference type="EMBL" id="KV423953">
    <property type="protein sequence ID" value="KZT58288.1"/>
    <property type="molecule type" value="Genomic_DNA"/>
</dbReference>
<dbReference type="SUPFAM" id="SSF55811">
    <property type="entry name" value="Nudix"/>
    <property type="match status" value="1"/>
</dbReference>
<evidence type="ECO:0000256" key="1">
    <source>
        <dbReference type="SAM" id="Phobius"/>
    </source>
</evidence>
<accession>A0A165GNL6</accession>
<dbReference type="InterPro" id="IPR000086">
    <property type="entry name" value="NUDIX_hydrolase_dom"/>
</dbReference>
<dbReference type="InterPro" id="IPR045121">
    <property type="entry name" value="CoAse"/>
</dbReference>
<dbReference type="Pfam" id="PF00293">
    <property type="entry name" value="NUDIX"/>
    <property type="match status" value="1"/>
</dbReference>
<evidence type="ECO:0000313" key="4">
    <source>
        <dbReference type="Proteomes" id="UP000076842"/>
    </source>
</evidence>
<gene>
    <name evidence="3" type="ORF">CALCODRAFT_432926</name>
</gene>
<evidence type="ECO:0000259" key="2">
    <source>
        <dbReference type="PROSITE" id="PS51462"/>
    </source>
</evidence>
<sequence>MASSSDPAAKAPGKQQRIQLAVGDITDLTCPETIRLLAHALRNIRATPPRIISSPATQPARASVAIIIRVRPPPSSHPAPSAQPVTLQNFFSQPWVTQPESRAEVLFLPRTDTLAFPGGKQHAEDEGALYTAMRECWEQVGIDLADSREYECVGQMDDREVTSKLGKRLLMVLTPFVFLCLTPDGGQLDFGDPETRAYWIPLNLLATLTPNMGTISLDVASRMAPQSRMIRVALRTLLLGGQMHFGAIVLSSQQVTTVIPASGEKGKSREVTPQEQQGQPSEELKVWGMSLGMTLDLVAQMRAGTTDLSFPRPLSMSLTSIFPRFDMPDVNFWLWAFGKRYRKVIRGWKESYRTMGAHDRRINWSGSALANFYASVRKALIMTIVFRMFWLFVALIFWIRW</sequence>
<feature type="transmembrane region" description="Helical" evidence="1">
    <location>
        <begin position="379"/>
        <end position="399"/>
    </location>
</feature>
<dbReference type="Gene3D" id="3.90.79.10">
    <property type="entry name" value="Nucleoside Triphosphate Pyrophosphohydrolase"/>
    <property type="match status" value="1"/>
</dbReference>
<dbReference type="InterPro" id="IPR015797">
    <property type="entry name" value="NUDIX_hydrolase-like_dom_sf"/>
</dbReference>
<dbReference type="OrthoDB" id="70823at2759"/>
<name>A0A165GNL6_9BASI</name>
<dbReference type="GO" id="GO:0010945">
    <property type="term" value="F:coenzyme A diphosphatase activity"/>
    <property type="evidence" value="ECO:0007669"/>
    <property type="project" value="InterPro"/>
</dbReference>
<dbReference type="PANTHER" id="PTHR12992">
    <property type="entry name" value="NUDIX HYDROLASE"/>
    <property type="match status" value="1"/>
</dbReference>
<dbReference type="Proteomes" id="UP000076842">
    <property type="component" value="Unassembled WGS sequence"/>
</dbReference>
<evidence type="ECO:0000313" key="3">
    <source>
        <dbReference type="EMBL" id="KZT58288.1"/>
    </source>
</evidence>
<feature type="domain" description="Nudix hydrolase" evidence="2">
    <location>
        <begin position="59"/>
        <end position="231"/>
    </location>
</feature>
<dbReference type="AlphaFoldDB" id="A0A165GNL6"/>
<dbReference type="STRING" id="1353952.A0A165GNL6"/>